<evidence type="ECO:0000259" key="1">
    <source>
        <dbReference type="Pfam" id="PF00144"/>
    </source>
</evidence>
<dbReference type="InterPro" id="IPR001466">
    <property type="entry name" value="Beta-lactam-related"/>
</dbReference>
<proteinExistence type="predicted"/>
<reference evidence="2" key="1">
    <citation type="journal article" date="2019" name="Microbiol. Resour. Announc.">
        <title>Draft Genomic Sequences of Streptomyces misionensis and Streptomyces albidoflavus, bacteria applied for phytopathogen biocontrol.</title>
        <authorList>
            <person name="Pylro V."/>
            <person name="Dias A."/>
            <person name="Andreote F."/>
            <person name="Varani A."/>
            <person name="Andreote C."/>
            <person name="Bernardo E."/>
            <person name="Martins T."/>
        </authorList>
    </citation>
    <scope>NUCLEOTIDE SEQUENCE [LARGE SCALE GENOMIC DNA]</scope>
    <source>
        <strain evidence="2">66</strain>
    </source>
</reference>
<sequence>SGGTAPDAAAPRAALAGLPGDDATDALVRVGGTDGARRGSAGVHDLAGGRAADPEARFRAGSLTKVVTAATVLRLAAEGRVGPSTPVQHYLPGLLGGKFGPVTVRQLPNHASGTHFPGAVHWAKSGARYGWANGIAATRDLRRTLVHSVGATDAEGDATNAVTRRIVLAALDRP</sequence>
<evidence type="ECO:0000313" key="2">
    <source>
        <dbReference type="EMBL" id="TWV30514.1"/>
    </source>
</evidence>
<dbReference type="SUPFAM" id="SSF56601">
    <property type="entry name" value="beta-lactamase/transpeptidase-like"/>
    <property type="match status" value="1"/>
</dbReference>
<dbReference type="PANTHER" id="PTHR46825:SF7">
    <property type="entry name" value="D-ALANYL-D-ALANINE CARBOXYPEPTIDASE"/>
    <property type="match status" value="1"/>
</dbReference>
<gene>
    <name evidence="2" type="ORF">FRZ03_37520</name>
</gene>
<dbReference type="PANTHER" id="PTHR46825">
    <property type="entry name" value="D-ALANYL-D-ALANINE-CARBOXYPEPTIDASE/ENDOPEPTIDASE AMPH"/>
    <property type="match status" value="1"/>
</dbReference>
<feature type="domain" description="Beta-lactamase-related" evidence="1">
    <location>
        <begin position="39"/>
        <end position="114"/>
    </location>
</feature>
<dbReference type="Pfam" id="PF00144">
    <property type="entry name" value="Beta-lactamase"/>
    <property type="match status" value="1"/>
</dbReference>
<dbReference type="InterPro" id="IPR012338">
    <property type="entry name" value="Beta-lactam/transpept-like"/>
</dbReference>
<dbReference type="Gene3D" id="3.40.710.10">
    <property type="entry name" value="DD-peptidase/beta-lactamase superfamily"/>
    <property type="match status" value="1"/>
</dbReference>
<dbReference type="Proteomes" id="UP000320481">
    <property type="component" value="Unassembled WGS sequence"/>
</dbReference>
<feature type="non-terminal residue" evidence="2">
    <location>
        <position position="1"/>
    </location>
</feature>
<accession>A0A5C6INL2</accession>
<organism evidence="2 3">
    <name type="scientific">Streptomyces misionensis</name>
    <dbReference type="NCBI Taxonomy" id="67331"/>
    <lineage>
        <taxon>Bacteria</taxon>
        <taxon>Bacillati</taxon>
        <taxon>Actinomycetota</taxon>
        <taxon>Actinomycetes</taxon>
        <taxon>Kitasatosporales</taxon>
        <taxon>Streptomycetaceae</taxon>
        <taxon>Streptomyces</taxon>
    </lineage>
</organism>
<name>A0A5C6INL2_9ACTN</name>
<keyword evidence="3" id="KW-1185">Reference proteome</keyword>
<dbReference type="InterPro" id="IPR050491">
    <property type="entry name" value="AmpC-like"/>
</dbReference>
<dbReference type="EMBL" id="VOGW01000199">
    <property type="protein sequence ID" value="TWV30514.1"/>
    <property type="molecule type" value="Genomic_DNA"/>
</dbReference>
<evidence type="ECO:0000313" key="3">
    <source>
        <dbReference type="Proteomes" id="UP000320481"/>
    </source>
</evidence>
<comment type="caution">
    <text evidence="2">The sequence shown here is derived from an EMBL/GenBank/DDBJ whole genome shotgun (WGS) entry which is preliminary data.</text>
</comment>
<protein>
    <submittedName>
        <fullName evidence="2">Beta-lactamase family protein</fullName>
    </submittedName>
</protein>
<dbReference type="AlphaFoldDB" id="A0A5C6INL2"/>